<dbReference type="InterPro" id="IPR017938">
    <property type="entry name" value="Riboflavin_synthase-like_b-brl"/>
</dbReference>
<dbReference type="InterPro" id="IPR017927">
    <property type="entry name" value="FAD-bd_FR_type"/>
</dbReference>
<evidence type="ECO:0000256" key="14">
    <source>
        <dbReference type="SAM" id="MobiDB-lite"/>
    </source>
</evidence>
<dbReference type="InterPro" id="IPR023173">
    <property type="entry name" value="NADPH_Cyt_P450_Rdtase_alpha"/>
</dbReference>
<dbReference type="InterPro" id="IPR000836">
    <property type="entry name" value="PRTase_dom"/>
</dbReference>
<evidence type="ECO:0000256" key="2">
    <source>
        <dbReference type="ARBA" id="ARBA00001974"/>
    </source>
</evidence>
<dbReference type="Proteomes" id="UP000053424">
    <property type="component" value="Unassembled WGS sequence"/>
</dbReference>
<name>A0A0C3CPJ3_HEBCY</name>
<evidence type="ECO:0000256" key="12">
    <source>
        <dbReference type="ARBA" id="ARBA00052219"/>
    </source>
</evidence>
<dbReference type="InterPro" id="IPR039261">
    <property type="entry name" value="FNR_nucleotide-bd"/>
</dbReference>
<evidence type="ECO:0000256" key="5">
    <source>
        <dbReference type="ARBA" id="ARBA00022448"/>
    </source>
</evidence>
<dbReference type="GO" id="GO:0010181">
    <property type="term" value="F:FMN binding"/>
    <property type="evidence" value="ECO:0007669"/>
    <property type="project" value="TreeGrafter"/>
</dbReference>
<evidence type="ECO:0000256" key="7">
    <source>
        <dbReference type="ARBA" id="ARBA00022643"/>
    </source>
</evidence>
<dbReference type="Pfam" id="PF00667">
    <property type="entry name" value="FAD_binding_1"/>
    <property type="match status" value="1"/>
</dbReference>
<dbReference type="Gene3D" id="3.40.50.920">
    <property type="match status" value="1"/>
</dbReference>
<evidence type="ECO:0000256" key="1">
    <source>
        <dbReference type="ARBA" id="ARBA00001917"/>
    </source>
</evidence>
<feature type="compositionally biased region" description="Polar residues" evidence="14">
    <location>
        <begin position="257"/>
        <end position="268"/>
    </location>
</feature>
<dbReference type="Pfam" id="PF00175">
    <property type="entry name" value="NAD_binding_1"/>
    <property type="match status" value="1"/>
</dbReference>
<comment type="catalytic activity">
    <reaction evidence="12">
        <text>hydrogen sulfide + 3 NADP(+) + 3 H2O = sulfite + 3 NADPH + 4 H(+)</text>
        <dbReference type="Rhea" id="RHEA:13801"/>
        <dbReference type="ChEBI" id="CHEBI:15377"/>
        <dbReference type="ChEBI" id="CHEBI:15378"/>
        <dbReference type="ChEBI" id="CHEBI:17359"/>
        <dbReference type="ChEBI" id="CHEBI:29919"/>
        <dbReference type="ChEBI" id="CHEBI:57783"/>
        <dbReference type="ChEBI" id="CHEBI:58349"/>
        <dbReference type="EC" id="1.8.1.2"/>
    </reaction>
</comment>
<keyword evidence="8" id="KW-0274">FAD</keyword>
<dbReference type="OrthoDB" id="1856718at2759"/>
<dbReference type="FunFam" id="1.20.990.10:FF:000010">
    <property type="entry name" value="Sulfite reductase [NADPH] flavoprotein component"/>
    <property type="match status" value="1"/>
</dbReference>
<dbReference type="GO" id="GO:0004783">
    <property type="term" value="F:sulfite reductase (NADPH) activity"/>
    <property type="evidence" value="ECO:0007669"/>
    <property type="project" value="UniProtKB-EC"/>
</dbReference>
<protein>
    <recommendedName>
        <fullName evidence="4">assimilatory sulfite reductase (NADPH)</fullName>
        <ecNumber evidence="4">1.8.1.2</ecNumber>
    </recommendedName>
</protein>
<sequence>MANTINIVSHPIINGELSKLRQSSTTPKEFREGVVTISLFLGYEATRTLEETFYEGRTPVAPFVGKTIKPRVGLTPILRAGLGMTDALLKLFPSAPVYHLGLYREKVTLQPVEYYSKLPPSPPIDQIFLLDPLIATGGTACAALGMIVDWGIPVKNVKLLCILASDAGLKHVQTEYPDLEIWVAGVDKELTSDGIITPGLGDSATSQNLNDGNLSRCEKKASFAPPQLVLKMVLKTLESPSPLSSTTTLSSPASPHPNKTQESINNLFSDPRIPASTLIEYISSRAKSSSFVYVYDIAEQVGFGTQTKEWARTTTDTARVVDLQTRSGAGLSLVGRLSQGTSLDAAKGTVLTAYTTPNGLAQMALSFSYLPPASTTSRLIVQVPTVTPNVTVLLSSTPKQAVDFATLSFTLTNSHVIHLFDHHSSSREIGHSISPLQASTEAASTIQDAVRHAGYSFFEYHGDTAAKTVIVLLNGPFAAAAKAAIRGKNNGLGIVIVNVLRPWDESAIQSIIPSSVTVVHVLDDVPNEATQGSLYVDVLSALWNTTPKRRVQSHRITPSQTQNFVTSAGAFWQFLQQITHVDIEAHVPSGNKGVLLFSVPRSPLASFPNFLEDLFLKKSGILSRLLTDYDVFSRPGGLTASRLVISRNNVTDLLPIPIALPLEPNDTGASDFLGIFDENLLKTHSILKHAKTGSVVLIGTSWTSQELLENVSQEFVFLALDRKLSIYIVNVKGLARNIVGADGPIQDAAQNLLLEFVFLRLYLGPSATESTVLQLIRSSSNDTLGGITLTKFSSHAWSGLQLVHIPPPVNVASPNEPLALKGFEVNAIAVETTEGKTIVNGAHLSSWHDAAKHLLFPSIFTPSQDRVDDLRNSQLRPEIPDTTFLVTCTVNKRLTPLEYDRNVFHLEFDTSGTGLKYAIGEALGVHGWNDEQEVLDFCSWYGVDPQRLITIPIIADESRMHTRTVMQALQQQIDLFGRPPKSFYTDLADYAAADVDRYALRFIGSPEGSSTFKKLSEKDTVTFADVLKTYKSARPGIERLCELIGDIKPRHYSIASAQSVVGDRIDLLVVTVDWLAPDGTVKYGQCTRYLSGLKVGQKVTVSIKPSVMKLPPNPKQPLIMAGLGTGAAPFRAFLQHLAWLAQKGEEIGPVYYYFGSRYQAAEYLYGEEIEAFVLDGVITRAGLAFSRDGKKKVYIQHKMLEDSEALAKMLHDDEGVFYLCGPTWPVPDVYEALVNALVKYKGSDPIKAGEYLESLKEDERYVLEVY</sequence>
<reference evidence="17" key="2">
    <citation type="submission" date="2015-01" db="EMBL/GenBank/DDBJ databases">
        <title>Evolutionary Origins and Diversification of the Mycorrhizal Mutualists.</title>
        <authorList>
            <consortium name="DOE Joint Genome Institute"/>
            <consortium name="Mycorrhizal Genomics Consortium"/>
            <person name="Kohler A."/>
            <person name="Kuo A."/>
            <person name="Nagy L.G."/>
            <person name="Floudas D."/>
            <person name="Copeland A."/>
            <person name="Barry K.W."/>
            <person name="Cichocki N."/>
            <person name="Veneault-Fourrey C."/>
            <person name="LaButti K."/>
            <person name="Lindquist E.A."/>
            <person name="Lipzen A."/>
            <person name="Lundell T."/>
            <person name="Morin E."/>
            <person name="Murat C."/>
            <person name="Riley R."/>
            <person name="Ohm R."/>
            <person name="Sun H."/>
            <person name="Tunlid A."/>
            <person name="Henrissat B."/>
            <person name="Grigoriev I.V."/>
            <person name="Hibbett D.S."/>
            <person name="Martin F."/>
        </authorList>
    </citation>
    <scope>NUCLEOTIDE SEQUENCE [LARGE SCALE GENOMIC DNA]</scope>
    <source>
        <strain evidence="17">h7</strain>
    </source>
</reference>
<evidence type="ECO:0000313" key="17">
    <source>
        <dbReference type="Proteomes" id="UP000053424"/>
    </source>
</evidence>
<dbReference type="SUPFAM" id="SSF53271">
    <property type="entry name" value="PRTase-like"/>
    <property type="match status" value="1"/>
</dbReference>
<evidence type="ECO:0000256" key="8">
    <source>
        <dbReference type="ARBA" id="ARBA00022827"/>
    </source>
</evidence>
<dbReference type="InterPro" id="IPR003097">
    <property type="entry name" value="CysJ-like_FAD-binding"/>
</dbReference>
<feature type="domain" description="FAD-binding FR-type" evidence="15">
    <location>
        <begin position="881"/>
        <end position="1112"/>
    </location>
</feature>
<dbReference type="SUPFAM" id="SSF52922">
    <property type="entry name" value="TK C-terminal domain-like"/>
    <property type="match status" value="1"/>
</dbReference>
<dbReference type="Gene3D" id="1.20.990.10">
    <property type="entry name" value="NADPH-cytochrome p450 Reductase, Chain A, domain 3"/>
    <property type="match status" value="1"/>
</dbReference>
<feature type="compositionally biased region" description="Low complexity" evidence="14">
    <location>
        <begin position="243"/>
        <end position="253"/>
    </location>
</feature>
<dbReference type="Gene3D" id="3.40.50.80">
    <property type="entry name" value="Nucleotide-binding domain of ferredoxin-NADP reductase (FNR) module"/>
    <property type="match status" value="1"/>
</dbReference>
<dbReference type="PROSITE" id="PS51384">
    <property type="entry name" value="FAD_FR"/>
    <property type="match status" value="1"/>
</dbReference>
<dbReference type="GO" id="GO:0050660">
    <property type="term" value="F:flavin adenine dinucleotide binding"/>
    <property type="evidence" value="ECO:0007669"/>
    <property type="project" value="TreeGrafter"/>
</dbReference>
<dbReference type="SUPFAM" id="SSF52343">
    <property type="entry name" value="Ferredoxin reductase-like, C-terminal NADP-linked domain"/>
    <property type="match status" value="1"/>
</dbReference>
<dbReference type="Gene3D" id="3.40.50.2020">
    <property type="match status" value="1"/>
</dbReference>
<keyword evidence="17" id="KW-1185">Reference proteome</keyword>
<feature type="region of interest" description="Disordered" evidence="14">
    <location>
        <begin position="243"/>
        <end position="268"/>
    </location>
</feature>
<keyword evidence="7" id="KW-0288">FMN</keyword>
<evidence type="ECO:0000256" key="10">
    <source>
        <dbReference type="ARBA" id="ARBA00022982"/>
    </source>
</evidence>
<keyword evidence="5" id="KW-0813">Transport</keyword>
<keyword evidence="11" id="KW-0560">Oxidoreductase</keyword>
<dbReference type="CDD" id="cd06223">
    <property type="entry name" value="PRTases_typeI"/>
    <property type="match status" value="1"/>
</dbReference>
<evidence type="ECO:0000256" key="3">
    <source>
        <dbReference type="ARBA" id="ARBA00004774"/>
    </source>
</evidence>
<evidence type="ECO:0000256" key="9">
    <source>
        <dbReference type="ARBA" id="ARBA00022857"/>
    </source>
</evidence>
<reference evidence="16 17" key="1">
    <citation type="submission" date="2014-04" db="EMBL/GenBank/DDBJ databases">
        <authorList>
            <consortium name="DOE Joint Genome Institute"/>
            <person name="Kuo A."/>
            <person name="Gay G."/>
            <person name="Dore J."/>
            <person name="Kohler A."/>
            <person name="Nagy L.G."/>
            <person name="Floudas D."/>
            <person name="Copeland A."/>
            <person name="Barry K.W."/>
            <person name="Cichocki N."/>
            <person name="Veneault-Fourrey C."/>
            <person name="LaButti K."/>
            <person name="Lindquist E.A."/>
            <person name="Lipzen A."/>
            <person name="Lundell T."/>
            <person name="Morin E."/>
            <person name="Murat C."/>
            <person name="Sun H."/>
            <person name="Tunlid A."/>
            <person name="Henrissat B."/>
            <person name="Grigoriev I.V."/>
            <person name="Hibbett D.S."/>
            <person name="Martin F."/>
            <person name="Nordberg H.P."/>
            <person name="Cantor M.N."/>
            <person name="Hua S.X."/>
        </authorList>
    </citation>
    <scope>NUCLEOTIDE SEQUENCE [LARGE SCALE GENOMIC DNA]</scope>
    <source>
        <strain evidence="17">h7</strain>
    </source>
</reference>
<gene>
    <name evidence="16" type="ORF">M413DRAFT_23821</name>
</gene>
<proteinExistence type="predicted"/>
<dbReference type="InterPro" id="IPR001433">
    <property type="entry name" value="OxRdtase_FAD/NAD-bd"/>
</dbReference>
<comment type="cofactor">
    <cofactor evidence="2">
        <name>FAD</name>
        <dbReference type="ChEBI" id="CHEBI:57692"/>
    </cofactor>
</comment>
<keyword evidence="9" id="KW-0521">NADP</keyword>
<evidence type="ECO:0000256" key="11">
    <source>
        <dbReference type="ARBA" id="ARBA00023002"/>
    </source>
</evidence>
<evidence type="ECO:0000313" key="16">
    <source>
        <dbReference type="EMBL" id="KIM46029.1"/>
    </source>
</evidence>
<comment type="cofactor">
    <cofactor evidence="1">
        <name>FMN</name>
        <dbReference type="ChEBI" id="CHEBI:58210"/>
    </cofactor>
</comment>
<dbReference type="NCBIfam" id="NF001097">
    <property type="entry name" value="PRK00129.1"/>
    <property type="match status" value="1"/>
</dbReference>
<dbReference type="SUPFAM" id="SSF53323">
    <property type="entry name" value="Pyruvate-ferredoxin oxidoreductase, PFOR, domain III"/>
    <property type="match status" value="1"/>
</dbReference>
<dbReference type="PANTHER" id="PTHR19384:SF109">
    <property type="entry name" value="SULFITE REDUCTASE [NADPH] FLAVOPROTEIN COMPONENT"/>
    <property type="match status" value="1"/>
</dbReference>
<dbReference type="PRINTS" id="PR00371">
    <property type="entry name" value="FPNCR"/>
</dbReference>
<evidence type="ECO:0000256" key="4">
    <source>
        <dbReference type="ARBA" id="ARBA00012604"/>
    </source>
</evidence>
<dbReference type="InterPro" id="IPR001709">
    <property type="entry name" value="Flavoprot_Pyr_Nucl_cyt_Rdtase"/>
</dbReference>
<dbReference type="CDD" id="cd06207">
    <property type="entry name" value="CyPoR_like"/>
    <property type="match status" value="1"/>
</dbReference>
<organism evidence="16 17">
    <name type="scientific">Hebeloma cylindrosporum</name>
    <dbReference type="NCBI Taxonomy" id="76867"/>
    <lineage>
        <taxon>Eukaryota</taxon>
        <taxon>Fungi</taxon>
        <taxon>Dikarya</taxon>
        <taxon>Basidiomycota</taxon>
        <taxon>Agaricomycotina</taxon>
        <taxon>Agaricomycetes</taxon>
        <taxon>Agaricomycetidae</taxon>
        <taxon>Agaricales</taxon>
        <taxon>Agaricineae</taxon>
        <taxon>Hymenogastraceae</taxon>
        <taxon>Hebeloma</taxon>
    </lineage>
</organism>
<evidence type="ECO:0000256" key="6">
    <source>
        <dbReference type="ARBA" id="ARBA00022630"/>
    </source>
</evidence>
<dbReference type="GO" id="GO:0005829">
    <property type="term" value="C:cytosol"/>
    <property type="evidence" value="ECO:0007669"/>
    <property type="project" value="TreeGrafter"/>
</dbReference>
<evidence type="ECO:0000256" key="13">
    <source>
        <dbReference type="ARBA" id="ARBA00059320"/>
    </source>
</evidence>
<keyword evidence="10" id="KW-0249">Electron transport</keyword>
<accession>A0A0C3CPJ3</accession>
<dbReference type="InterPro" id="IPR009014">
    <property type="entry name" value="Transketo_C/PFOR_II"/>
</dbReference>
<dbReference type="Gene3D" id="3.40.920.10">
    <property type="entry name" value="Pyruvate-ferredoxin oxidoreductase, PFOR, domain III"/>
    <property type="match status" value="1"/>
</dbReference>
<comment type="pathway">
    <text evidence="3">Sulfur metabolism; hydrogen sulfide biosynthesis; hydrogen sulfide from sulfite (NADPH route): step 1/1.</text>
</comment>
<dbReference type="InterPro" id="IPR002869">
    <property type="entry name" value="Pyrv_flavodox_OxRed_cen"/>
</dbReference>
<dbReference type="EMBL" id="KN831771">
    <property type="protein sequence ID" value="KIM46029.1"/>
    <property type="molecule type" value="Genomic_DNA"/>
</dbReference>
<dbReference type="STRING" id="686832.A0A0C3CPJ3"/>
<dbReference type="InterPro" id="IPR029057">
    <property type="entry name" value="PRTase-like"/>
</dbReference>
<dbReference type="Gene3D" id="2.40.30.10">
    <property type="entry name" value="Translation factors"/>
    <property type="match status" value="1"/>
</dbReference>
<dbReference type="Pfam" id="PF14681">
    <property type="entry name" value="UPRTase"/>
    <property type="match status" value="1"/>
</dbReference>
<dbReference type="EC" id="1.8.1.2" evidence="4"/>
<dbReference type="AlphaFoldDB" id="A0A0C3CPJ3"/>
<keyword evidence="6" id="KW-0285">Flavoprotein</keyword>
<dbReference type="PANTHER" id="PTHR19384">
    <property type="entry name" value="NITRIC OXIDE SYNTHASE-RELATED"/>
    <property type="match status" value="1"/>
</dbReference>
<dbReference type="HOGENOM" id="CLU_003662_1_0_1"/>
<comment type="function">
    <text evidence="13">This enzyme catalyzes the 6-electron reduction of sulfite to sulfide. This is one of several activities required for the biosynthesis of L-cysteine from sulfate.</text>
</comment>
<dbReference type="SUPFAM" id="SSF63380">
    <property type="entry name" value="Riboflavin synthase domain-like"/>
    <property type="match status" value="1"/>
</dbReference>
<evidence type="ECO:0000259" key="15">
    <source>
        <dbReference type="PROSITE" id="PS51384"/>
    </source>
</evidence>